<dbReference type="KEGG" id="ure:UREG_04275"/>
<feature type="compositionally biased region" description="Low complexity" evidence="1">
    <location>
        <begin position="261"/>
        <end position="273"/>
    </location>
</feature>
<dbReference type="OrthoDB" id="9975114at2759"/>
<evidence type="ECO:0000313" key="3">
    <source>
        <dbReference type="Proteomes" id="UP000002058"/>
    </source>
</evidence>
<feature type="compositionally biased region" description="Polar residues" evidence="1">
    <location>
        <begin position="230"/>
        <end position="248"/>
    </location>
</feature>
<dbReference type="eggNOG" id="ENOG502SE9M">
    <property type="taxonomic scope" value="Eukaryota"/>
</dbReference>
<feature type="region of interest" description="Disordered" evidence="1">
    <location>
        <begin position="309"/>
        <end position="342"/>
    </location>
</feature>
<keyword evidence="3" id="KW-1185">Reference proteome</keyword>
<dbReference type="GeneID" id="8437124"/>
<feature type="compositionally biased region" description="Low complexity" evidence="1">
    <location>
        <begin position="540"/>
        <end position="554"/>
    </location>
</feature>
<dbReference type="OMA" id="SADWQQW"/>
<dbReference type="AlphaFoldDB" id="C4JN67"/>
<feature type="region of interest" description="Disordered" evidence="1">
    <location>
        <begin position="448"/>
        <end position="467"/>
    </location>
</feature>
<dbReference type="InParanoid" id="C4JN67"/>
<name>C4JN67_UNCRE</name>
<feature type="compositionally biased region" description="Basic and acidic residues" evidence="1">
    <location>
        <begin position="714"/>
        <end position="726"/>
    </location>
</feature>
<evidence type="ECO:0000313" key="2">
    <source>
        <dbReference type="EMBL" id="EEP79429.1"/>
    </source>
</evidence>
<reference evidence="3" key="1">
    <citation type="journal article" date="2009" name="Genome Res.">
        <title>Comparative genomic analyses of the human fungal pathogens Coccidioides and their relatives.</title>
        <authorList>
            <person name="Sharpton T.J."/>
            <person name="Stajich J.E."/>
            <person name="Rounsley S.D."/>
            <person name="Gardner M.J."/>
            <person name="Wortman J.R."/>
            <person name="Jordar V.S."/>
            <person name="Maiti R."/>
            <person name="Kodira C.D."/>
            <person name="Neafsey D.E."/>
            <person name="Zeng Q."/>
            <person name="Hung C.-Y."/>
            <person name="McMahan C."/>
            <person name="Muszewska A."/>
            <person name="Grynberg M."/>
            <person name="Mandel M.A."/>
            <person name="Kellner E.M."/>
            <person name="Barker B.M."/>
            <person name="Galgiani J.N."/>
            <person name="Orbach M.J."/>
            <person name="Kirkland T.N."/>
            <person name="Cole G.T."/>
            <person name="Henn M.R."/>
            <person name="Birren B.W."/>
            <person name="Taylor J.W."/>
        </authorList>
    </citation>
    <scope>NUCLEOTIDE SEQUENCE [LARGE SCALE GENOMIC DNA]</scope>
    <source>
        <strain evidence="3">UAMH 1704</strain>
    </source>
</reference>
<feature type="region of interest" description="Disordered" evidence="1">
    <location>
        <begin position="1"/>
        <end position="25"/>
    </location>
</feature>
<feature type="compositionally biased region" description="Basic and acidic residues" evidence="1">
    <location>
        <begin position="448"/>
        <end position="461"/>
    </location>
</feature>
<feature type="compositionally biased region" description="Polar residues" evidence="1">
    <location>
        <begin position="64"/>
        <end position="77"/>
    </location>
</feature>
<dbReference type="Proteomes" id="UP000002058">
    <property type="component" value="Unassembled WGS sequence"/>
</dbReference>
<gene>
    <name evidence="2" type="ORF">UREG_04275</name>
</gene>
<dbReference type="VEuPathDB" id="FungiDB:UREG_04275"/>
<feature type="region of interest" description="Disordered" evidence="1">
    <location>
        <begin position="56"/>
        <end position="85"/>
    </location>
</feature>
<feature type="region of interest" description="Disordered" evidence="1">
    <location>
        <begin position="162"/>
        <end position="188"/>
    </location>
</feature>
<feature type="compositionally biased region" description="Basic residues" evidence="1">
    <location>
        <begin position="172"/>
        <end position="188"/>
    </location>
</feature>
<sequence length="876" mass="97592">MLSRGSSTKLRRSKSAVSARSRGRGRSLAEVIDDEACQRQALTAASLAMQRAMRPSLDDCHGSETGTHRASLQLSRSRSIRFNEDDTPGLRKADFARTLRATRSVSNDAVQNKAADSPARRTNGVDEFGMLDDDIPSVPSIPSSYRKLRKSKSMFSTRLRSGWSNDTCQSPKRNRHRPRDAGHRHFARNTLRRSISFFKGESEYRSRSHQSTDNQEVDSKVMRDRFLQDLSRTSQSGTSELSTSTQNWEPRAFRTTARRYSSISNDSDSGCSGQPTHERLKDGSHTIRTGSLSQSIKNRFRRIFRRHSAAQEDLSPRQSDNHQPIAPESQVHSPSNTLSKQDINTFNPYLGFSSHRRRSIRSMKSIDSISTSNSRVTSWTDSTAANTINMKRPLESRLSIIEENRVADMSQSADEYHDGYSAFRQPLQLDRLSNNPVDSQRVYSALMRKIDRSSRTREGRVSPRPNAPEAIRYKNQLPAHSGCSIRRVLSGTSMHHAEAVAVRGPAGGINHGPAQSIRTAASPGLTPQEIAKRNESVHQLSQRSLRCLDSSSSRSVAHRHPARFEVDAMATPTRAQMYESDDDSSTVVVLKSPVSSKFVTSPSVYSRTTSGNTPCRYASRNDLTFSDSDDDTGTATIIASQRLPCKSRGQGRLVRGSAEWKSWMKSQMDLIDRSNLSKTLDIQFSNEEKTHYRENAQIYDEASDSTGASPSLRESGDHEENHKVTGEEQDFSERQPLSELRPPSQNNFSRPMRRSPSGPMKFGTTNARKPSLVEEIHTPPRSAPVIVESDTPLKPSPRSVGARSRSGAPNQTPLVYHKTRLSGSLGSPAISPRNSMSPRKSMSARSRHRQIPPPAYCDARKALSVQFNSKAAHGER</sequence>
<feature type="region of interest" description="Disordered" evidence="1">
    <location>
        <begin position="230"/>
        <end position="293"/>
    </location>
</feature>
<feature type="region of interest" description="Disordered" evidence="1">
    <location>
        <begin position="691"/>
        <end position="859"/>
    </location>
</feature>
<feature type="compositionally biased region" description="Polar residues" evidence="1">
    <location>
        <begin position="330"/>
        <end position="342"/>
    </location>
</feature>
<feature type="region of interest" description="Disordered" evidence="1">
    <location>
        <begin position="106"/>
        <end position="131"/>
    </location>
</feature>
<feature type="compositionally biased region" description="Polar residues" evidence="1">
    <location>
        <begin position="832"/>
        <end position="844"/>
    </location>
</feature>
<feature type="region of interest" description="Disordered" evidence="1">
    <location>
        <begin position="534"/>
        <end position="554"/>
    </location>
</feature>
<feature type="compositionally biased region" description="Basic and acidic residues" evidence="1">
    <location>
        <begin position="276"/>
        <end position="285"/>
    </location>
</feature>
<protein>
    <submittedName>
        <fullName evidence="2">Uncharacterized protein</fullName>
    </submittedName>
</protein>
<accession>C4JN67</accession>
<organism evidence="2 3">
    <name type="scientific">Uncinocarpus reesii (strain UAMH 1704)</name>
    <dbReference type="NCBI Taxonomy" id="336963"/>
    <lineage>
        <taxon>Eukaryota</taxon>
        <taxon>Fungi</taxon>
        <taxon>Dikarya</taxon>
        <taxon>Ascomycota</taxon>
        <taxon>Pezizomycotina</taxon>
        <taxon>Eurotiomycetes</taxon>
        <taxon>Eurotiomycetidae</taxon>
        <taxon>Onygenales</taxon>
        <taxon>Onygenaceae</taxon>
        <taxon>Uncinocarpus</taxon>
    </lineage>
</organism>
<feature type="compositionally biased region" description="Polar residues" evidence="1">
    <location>
        <begin position="162"/>
        <end position="171"/>
    </location>
</feature>
<dbReference type="EMBL" id="CH476616">
    <property type="protein sequence ID" value="EEP79429.1"/>
    <property type="molecule type" value="Genomic_DNA"/>
</dbReference>
<dbReference type="RefSeq" id="XP_002544758.1">
    <property type="nucleotide sequence ID" value="XM_002544712.1"/>
</dbReference>
<dbReference type="HOGENOM" id="CLU_007280_0_0_1"/>
<proteinExistence type="predicted"/>
<evidence type="ECO:0000256" key="1">
    <source>
        <dbReference type="SAM" id="MobiDB-lite"/>
    </source>
</evidence>